<reference evidence="1 2" key="1">
    <citation type="journal article" date="2024" name="Chem. Sci.">
        <title>Discovery of megapolipeptins by genome mining of a Burkholderiales bacteria collection.</title>
        <authorList>
            <person name="Paulo B.S."/>
            <person name="Recchia M.J.J."/>
            <person name="Lee S."/>
            <person name="Fergusson C.H."/>
            <person name="Romanowski S.B."/>
            <person name="Hernandez A."/>
            <person name="Krull N."/>
            <person name="Liu D.Y."/>
            <person name="Cavanagh H."/>
            <person name="Bos A."/>
            <person name="Gray C.A."/>
            <person name="Murphy B.T."/>
            <person name="Linington R.G."/>
            <person name="Eustaquio A.S."/>
        </authorList>
    </citation>
    <scope>NUCLEOTIDE SEQUENCE [LARGE SCALE GENOMIC DNA]</scope>
    <source>
        <strain evidence="1 2">RL18-126-BIB-B</strain>
    </source>
</reference>
<keyword evidence="2" id="KW-1185">Reference proteome</keyword>
<evidence type="ECO:0000313" key="1">
    <source>
        <dbReference type="EMBL" id="MFM0108195.1"/>
    </source>
</evidence>
<evidence type="ECO:0000313" key="2">
    <source>
        <dbReference type="Proteomes" id="UP001629235"/>
    </source>
</evidence>
<sequence>MNESELEQRVEEIEVALAEIFESPKAPAVSSYDEGTRLFIQVSWVVESHRDSSLDARCVVTLAFTHGQFERYAALDTAHRKAFQARLGEWVRRRCAERQNPPALKGDCAMEADVPDELF</sequence>
<protein>
    <submittedName>
        <fullName evidence="1">DUF3022 domain-containing protein</fullName>
    </submittedName>
</protein>
<accession>A0ACC7NN59</accession>
<gene>
    <name evidence="1" type="ORF">PQR01_33345</name>
</gene>
<dbReference type="Proteomes" id="UP001629235">
    <property type="component" value="Unassembled WGS sequence"/>
</dbReference>
<organism evidence="1 2">
    <name type="scientific">Paraburkholderia rhynchosiae</name>
    <dbReference type="NCBI Taxonomy" id="487049"/>
    <lineage>
        <taxon>Bacteria</taxon>
        <taxon>Pseudomonadati</taxon>
        <taxon>Pseudomonadota</taxon>
        <taxon>Betaproteobacteria</taxon>
        <taxon>Burkholderiales</taxon>
        <taxon>Burkholderiaceae</taxon>
        <taxon>Paraburkholderia</taxon>
    </lineage>
</organism>
<proteinExistence type="predicted"/>
<comment type="caution">
    <text evidence="1">The sequence shown here is derived from an EMBL/GenBank/DDBJ whole genome shotgun (WGS) entry which is preliminary data.</text>
</comment>
<name>A0ACC7NN59_9BURK</name>
<dbReference type="EMBL" id="JAQQDW010000107">
    <property type="protein sequence ID" value="MFM0108195.1"/>
    <property type="molecule type" value="Genomic_DNA"/>
</dbReference>